<dbReference type="GO" id="GO:0045936">
    <property type="term" value="P:negative regulation of phosphate metabolic process"/>
    <property type="evidence" value="ECO:0007669"/>
    <property type="project" value="InterPro"/>
</dbReference>
<protein>
    <submittedName>
        <fullName evidence="3">Regulatory protein</fullName>
    </submittedName>
</protein>
<proteinExistence type="predicted"/>
<dbReference type="SUPFAM" id="SSF109755">
    <property type="entry name" value="PhoU-like"/>
    <property type="match status" value="1"/>
</dbReference>
<evidence type="ECO:0000313" key="3">
    <source>
        <dbReference type="EMBL" id="EQD49593.1"/>
    </source>
</evidence>
<dbReference type="InterPro" id="IPR038078">
    <property type="entry name" value="PhoU-like_sf"/>
</dbReference>
<feature type="domain" description="PhoU" evidence="2">
    <location>
        <begin position="10"/>
        <end position="35"/>
    </location>
</feature>
<dbReference type="Pfam" id="PF01895">
    <property type="entry name" value="PhoU"/>
    <property type="match status" value="2"/>
</dbReference>
<evidence type="ECO:0000256" key="1">
    <source>
        <dbReference type="SAM" id="MobiDB-lite"/>
    </source>
</evidence>
<organism evidence="3">
    <name type="scientific">mine drainage metagenome</name>
    <dbReference type="NCBI Taxonomy" id="410659"/>
    <lineage>
        <taxon>unclassified sequences</taxon>
        <taxon>metagenomes</taxon>
        <taxon>ecological metagenomes</taxon>
    </lineage>
</organism>
<comment type="caution">
    <text evidence="3">The sequence shown here is derived from an EMBL/GenBank/DDBJ whole genome shotgun (WGS) entry which is preliminary data.</text>
</comment>
<dbReference type="Gene3D" id="1.20.58.220">
    <property type="entry name" value="Phosphate transport system protein phou homolog 2, domain 2"/>
    <property type="match status" value="1"/>
</dbReference>
<dbReference type="EMBL" id="AUZZ01005465">
    <property type="protein sequence ID" value="EQD49593.1"/>
    <property type="molecule type" value="Genomic_DNA"/>
</dbReference>
<dbReference type="InterPro" id="IPR026022">
    <property type="entry name" value="PhoU_dom"/>
</dbReference>
<evidence type="ECO:0000259" key="2">
    <source>
        <dbReference type="Pfam" id="PF01895"/>
    </source>
</evidence>
<reference evidence="3" key="2">
    <citation type="journal article" date="2014" name="ISME J.">
        <title>Microbial stratification in low pH oxic and suboxic macroscopic growths along an acid mine drainage.</title>
        <authorList>
            <person name="Mendez-Garcia C."/>
            <person name="Mesa V."/>
            <person name="Sprenger R.R."/>
            <person name="Richter M."/>
            <person name="Diez M.S."/>
            <person name="Solano J."/>
            <person name="Bargiela R."/>
            <person name="Golyshina O.V."/>
            <person name="Manteca A."/>
            <person name="Ramos J.L."/>
            <person name="Gallego J.R."/>
            <person name="Llorente I."/>
            <person name="Martins Dos Santos V.A."/>
            <person name="Jensen O.N."/>
            <person name="Pelaez A.I."/>
            <person name="Sanchez J."/>
            <person name="Ferrer M."/>
        </authorList>
    </citation>
    <scope>NUCLEOTIDE SEQUENCE</scope>
</reference>
<dbReference type="AlphaFoldDB" id="T0ZYH2"/>
<dbReference type="PANTHER" id="PTHR42930:SF2">
    <property type="entry name" value="PHOU DOMAIN-CONTAINING PROTEIN"/>
    <property type="match status" value="1"/>
</dbReference>
<dbReference type="InterPro" id="IPR028366">
    <property type="entry name" value="PhoU"/>
</dbReference>
<dbReference type="PANTHER" id="PTHR42930">
    <property type="entry name" value="PHOSPHATE-SPECIFIC TRANSPORT SYSTEM ACCESSORY PROTEIN PHOU"/>
    <property type="match status" value="1"/>
</dbReference>
<feature type="non-terminal residue" evidence="3">
    <location>
        <position position="1"/>
    </location>
</feature>
<feature type="region of interest" description="Disordered" evidence="1">
    <location>
        <begin position="141"/>
        <end position="168"/>
    </location>
</feature>
<sequence length="168" mass="17972">LLSLDLTSPECSMYLLVSRVLERIADHAVRIAETVMILEKERTPPEIVAELERMAQQAAQALTDALDSLDRRDVEKANTVLDAAERLQKDRSAVLRKVTTKSGRLAVGLAYVLESLERSAFYAGDLAEIAINHAVEAPLAPEPAPARSAKPVPAPAAAGSRPKGPVAG</sequence>
<reference evidence="3" key="1">
    <citation type="submission" date="2013-08" db="EMBL/GenBank/DDBJ databases">
        <authorList>
            <person name="Mendez C."/>
            <person name="Richter M."/>
            <person name="Ferrer M."/>
            <person name="Sanchez J."/>
        </authorList>
    </citation>
    <scope>NUCLEOTIDE SEQUENCE</scope>
</reference>
<dbReference type="GO" id="GO:0030643">
    <property type="term" value="P:intracellular phosphate ion homeostasis"/>
    <property type="evidence" value="ECO:0007669"/>
    <property type="project" value="InterPro"/>
</dbReference>
<accession>T0ZYH2</accession>
<gene>
    <name evidence="3" type="ORF">B2A_07620</name>
</gene>
<feature type="domain" description="PhoU" evidence="2">
    <location>
        <begin position="51"/>
        <end position="129"/>
    </location>
</feature>
<name>T0ZYH2_9ZZZZ</name>